<dbReference type="AlphaFoldDB" id="A0A9P5PY79"/>
<dbReference type="OrthoDB" id="2369050at2759"/>
<feature type="compositionally biased region" description="Pro residues" evidence="1">
    <location>
        <begin position="452"/>
        <end position="465"/>
    </location>
</feature>
<organism evidence="2 3">
    <name type="scientific">Rhodocollybia butyracea</name>
    <dbReference type="NCBI Taxonomy" id="206335"/>
    <lineage>
        <taxon>Eukaryota</taxon>
        <taxon>Fungi</taxon>
        <taxon>Dikarya</taxon>
        <taxon>Basidiomycota</taxon>
        <taxon>Agaricomycotina</taxon>
        <taxon>Agaricomycetes</taxon>
        <taxon>Agaricomycetidae</taxon>
        <taxon>Agaricales</taxon>
        <taxon>Marasmiineae</taxon>
        <taxon>Omphalotaceae</taxon>
        <taxon>Rhodocollybia</taxon>
    </lineage>
</organism>
<evidence type="ECO:0000313" key="2">
    <source>
        <dbReference type="EMBL" id="KAF9071428.1"/>
    </source>
</evidence>
<sequence>MPPQLAVITHPKSDRCPILEAGTITPLILQQWRRACERYLKNNATCTKDDIVSFVADEMWEPILIQWYTASQTRIDKLTLKEYLSELAGLVLKKGWEGKMRQEVMGAKLGIDVSFAEWAYETQNLNAILLQATPAFAESLDAQPVLATELNAWIAEVKSCDDRVAIETNQIRTAVTAVHTCDAQKSKKSLGDRLTPHKTALVNCLSTSTTAPKTEAIKCPTLTSGEKELLDIHNGCRRCRTFYIRHCTANCNGNFPDGATFQTLTQADAEACAKVAGVPLHVKRECVGAVQTHKATIIADYEESNTDGCASPFTVSHLYADVLLTGPAISKFPISSTSLLDISCPSTVISAELSNKLGLQCFPLPKEEDNLSSLSEEPLRCTEYVKLRVSSKDGSWMLGTVHTKINNGLCIPLILGMPFLTSEHIVIDAQARTAVDKRVGYDLMNPVVHPPRPPPPVWVTPPPTPKKIRLPK</sequence>
<dbReference type="EMBL" id="JADNRY010000032">
    <property type="protein sequence ID" value="KAF9071428.1"/>
    <property type="molecule type" value="Genomic_DNA"/>
</dbReference>
<protein>
    <submittedName>
        <fullName evidence="2">Uncharacterized protein</fullName>
    </submittedName>
</protein>
<keyword evidence="3" id="KW-1185">Reference proteome</keyword>
<feature type="region of interest" description="Disordered" evidence="1">
    <location>
        <begin position="452"/>
        <end position="472"/>
    </location>
</feature>
<accession>A0A9P5PY79</accession>
<evidence type="ECO:0000256" key="1">
    <source>
        <dbReference type="SAM" id="MobiDB-lite"/>
    </source>
</evidence>
<gene>
    <name evidence="2" type="ORF">BDP27DRAFT_1419004</name>
</gene>
<evidence type="ECO:0000313" key="3">
    <source>
        <dbReference type="Proteomes" id="UP000772434"/>
    </source>
</evidence>
<reference evidence="2" key="1">
    <citation type="submission" date="2020-11" db="EMBL/GenBank/DDBJ databases">
        <authorList>
            <consortium name="DOE Joint Genome Institute"/>
            <person name="Ahrendt S."/>
            <person name="Riley R."/>
            <person name="Andreopoulos W."/>
            <person name="Labutti K."/>
            <person name="Pangilinan J."/>
            <person name="Ruiz-Duenas F.J."/>
            <person name="Barrasa J.M."/>
            <person name="Sanchez-Garcia M."/>
            <person name="Camarero S."/>
            <person name="Miyauchi S."/>
            <person name="Serrano A."/>
            <person name="Linde D."/>
            <person name="Babiker R."/>
            <person name="Drula E."/>
            <person name="Ayuso-Fernandez I."/>
            <person name="Pacheco R."/>
            <person name="Padilla G."/>
            <person name="Ferreira P."/>
            <person name="Barriuso J."/>
            <person name="Kellner H."/>
            <person name="Castanera R."/>
            <person name="Alfaro M."/>
            <person name="Ramirez L."/>
            <person name="Pisabarro A.G."/>
            <person name="Kuo A."/>
            <person name="Tritt A."/>
            <person name="Lipzen A."/>
            <person name="He G."/>
            <person name="Yan M."/>
            <person name="Ng V."/>
            <person name="Cullen D."/>
            <person name="Martin F."/>
            <person name="Rosso M.-N."/>
            <person name="Henrissat B."/>
            <person name="Hibbett D."/>
            <person name="Martinez A.T."/>
            <person name="Grigoriev I.V."/>
        </authorList>
    </citation>
    <scope>NUCLEOTIDE SEQUENCE</scope>
    <source>
        <strain evidence="2">AH 40177</strain>
    </source>
</reference>
<comment type="caution">
    <text evidence="2">The sequence shown here is derived from an EMBL/GenBank/DDBJ whole genome shotgun (WGS) entry which is preliminary data.</text>
</comment>
<name>A0A9P5PY79_9AGAR</name>
<proteinExistence type="predicted"/>
<dbReference type="Proteomes" id="UP000772434">
    <property type="component" value="Unassembled WGS sequence"/>
</dbReference>